<protein>
    <submittedName>
        <fullName evidence="5">Sulfatase-like hydrolase/transferase</fullName>
    </submittedName>
</protein>
<dbReference type="InterPro" id="IPR052701">
    <property type="entry name" value="GAG_Ulvan_Degrading_Sulfatases"/>
</dbReference>
<dbReference type="RefSeq" id="WP_348391931.1">
    <property type="nucleotide sequence ID" value="NZ_CP134145.1"/>
</dbReference>
<sequence length="558" mass="63149">MKIDRAKLLTVAVSLGLTLGLSACSESANSTKVAALDSPTANTSAKETIRPNVIVILADDMQRGVTGFEGHPIIKTPNIDKLAKNGTIFNKGFATSAVCTPSRTTLLTGLYERRHGINFNSNSSMTEDAWSQTYPMLLKEDDYFVGWVGKNHTPIGKNEAKGFGYKSGVMDTSFDYWYASHKHLSFYPKDKKAHRIFKNAKADTQIEIIEEGLENFMEPNEAFQAGYNFLDSRPKDQPFALMINFNVPHANSTGSMQMRESDLDLYKITYRDKLSEITIPKTYVAAKDITTPKLPLAVYNGEYIRTYNYVKTPDTLKERKIREMQTISGIDKLLGKLVHNLEKQGIADNTIIVFTSDHGLMHGEFGLGGKVHLYDPSVRIPMVVYDPRMKNKADQSNELVALVDIAPTLLELTNTPVPVEMQGKSLKPLMQETQAKDVEWRQEIFLENMMTIQNYPRMEGVRTHQWKYVRYFDKQKDGLYEPMSVASINGEQPIYEELFDLVNDPDEINNLINEPANQKIVKQLRAKNAELVKEYRGDKPLNTHLSEKKMKPIDILKG</sequence>
<dbReference type="InterPro" id="IPR024607">
    <property type="entry name" value="Sulfatase_CS"/>
</dbReference>
<dbReference type="PANTHER" id="PTHR43751:SF1">
    <property type="entry name" value="SULFATASE ATSG-RELATED"/>
    <property type="match status" value="1"/>
</dbReference>
<dbReference type="SUPFAM" id="SSF53649">
    <property type="entry name" value="Alkaline phosphatase-like"/>
    <property type="match status" value="1"/>
</dbReference>
<organism evidence="5 6">
    <name type="scientific">Thalassotalea psychrophila</name>
    <dbReference type="NCBI Taxonomy" id="3065647"/>
    <lineage>
        <taxon>Bacteria</taxon>
        <taxon>Pseudomonadati</taxon>
        <taxon>Pseudomonadota</taxon>
        <taxon>Gammaproteobacteria</taxon>
        <taxon>Alteromonadales</taxon>
        <taxon>Colwelliaceae</taxon>
        <taxon>Thalassotalea</taxon>
    </lineage>
</organism>
<keyword evidence="3" id="KW-0732">Signal</keyword>
<feature type="chain" id="PRO_5047235141" evidence="3">
    <location>
        <begin position="24"/>
        <end position="558"/>
    </location>
</feature>
<name>A0ABY9TWD3_9GAMM</name>
<dbReference type="Pfam" id="PF00884">
    <property type="entry name" value="Sulfatase"/>
    <property type="match status" value="1"/>
</dbReference>
<evidence type="ECO:0000256" key="2">
    <source>
        <dbReference type="ARBA" id="ARBA00022801"/>
    </source>
</evidence>
<proteinExistence type="inferred from homology"/>
<dbReference type="InterPro" id="IPR000917">
    <property type="entry name" value="Sulfatase_N"/>
</dbReference>
<evidence type="ECO:0000259" key="4">
    <source>
        <dbReference type="Pfam" id="PF00884"/>
    </source>
</evidence>
<dbReference type="EMBL" id="CP134145">
    <property type="protein sequence ID" value="WNC72816.1"/>
    <property type="molecule type" value="Genomic_DNA"/>
</dbReference>
<feature type="domain" description="Sulfatase N-terminal" evidence="4">
    <location>
        <begin position="51"/>
        <end position="414"/>
    </location>
</feature>
<evidence type="ECO:0000313" key="6">
    <source>
        <dbReference type="Proteomes" id="UP001258994"/>
    </source>
</evidence>
<evidence type="ECO:0000256" key="1">
    <source>
        <dbReference type="ARBA" id="ARBA00008779"/>
    </source>
</evidence>
<dbReference type="PROSITE" id="PS00523">
    <property type="entry name" value="SULFATASE_1"/>
    <property type="match status" value="1"/>
</dbReference>
<evidence type="ECO:0000256" key="3">
    <source>
        <dbReference type="SAM" id="SignalP"/>
    </source>
</evidence>
<gene>
    <name evidence="5" type="ORF">RGQ13_02240</name>
</gene>
<dbReference type="PANTHER" id="PTHR43751">
    <property type="entry name" value="SULFATASE"/>
    <property type="match status" value="1"/>
</dbReference>
<dbReference type="PROSITE" id="PS51257">
    <property type="entry name" value="PROKAR_LIPOPROTEIN"/>
    <property type="match status" value="1"/>
</dbReference>
<comment type="similarity">
    <text evidence="1">Belongs to the sulfatase family.</text>
</comment>
<evidence type="ECO:0000313" key="5">
    <source>
        <dbReference type="EMBL" id="WNC72816.1"/>
    </source>
</evidence>
<keyword evidence="2" id="KW-0378">Hydrolase</keyword>
<dbReference type="InterPro" id="IPR017850">
    <property type="entry name" value="Alkaline_phosphatase_core_sf"/>
</dbReference>
<dbReference type="Gene3D" id="3.40.720.10">
    <property type="entry name" value="Alkaline Phosphatase, subunit A"/>
    <property type="match status" value="1"/>
</dbReference>
<dbReference type="Proteomes" id="UP001258994">
    <property type="component" value="Chromosome"/>
</dbReference>
<accession>A0ABY9TWD3</accession>
<reference evidence="6" key="1">
    <citation type="submission" date="2023-09" db="EMBL/GenBank/DDBJ databases">
        <authorList>
            <person name="Li S."/>
            <person name="Li X."/>
            <person name="Zhang C."/>
            <person name="Zhao Z."/>
        </authorList>
    </citation>
    <scope>NUCLEOTIDE SEQUENCE [LARGE SCALE GENOMIC DNA]</scope>
    <source>
        <strain evidence="6">SQ149</strain>
    </source>
</reference>
<feature type="signal peptide" evidence="3">
    <location>
        <begin position="1"/>
        <end position="23"/>
    </location>
</feature>
<keyword evidence="6" id="KW-1185">Reference proteome</keyword>